<keyword evidence="3" id="KW-1185">Reference proteome</keyword>
<reference evidence="2 3" key="1">
    <citation type="submission" date="2024-07" db="EMBL/GenBank/DDBJ databases">
        <title>Section-level genome sequencing and comparative genomics of Aspergillus sections Usti and Cavernicolus.</title>
        <authorList>
            <consortium name="Lawrence Berkeley National Laboratory"/>
            <person name="Nybo J.L."/>
            <person name="Vesth T.C."/>
            <person name="Theobald S."/>
            <person name="Frisvad J.C."/>
            <person name="Larsen T.O."/>
            <person name="Kjaerboelling I."/>
            <person name="Rothschild-Mancinelli K."/>
            <person name="Lyhne E.K."/>
            <person name="Kogle M.E."/>
            <person name="Barry K."/>
            <person name="Clum A."/>
            <person name="Na H."/>
            <person name="Ledsgaard L."/>
            <person name="Lin J."/>
            <person name="Lipzen A."/>
            <person name="Kuo A."/>
            <person name="Riley R."/>
            <person name="Mondo S."/>
            <person name="Labutti K."/>
            <person name="Haridas S."/>
            <person name="Pangalinan J."/>
            <person name="Salamov A.A."/>
            <person name="Simmons B.A."/>
            <person name="Magnuson J.K."/>
            <person name="Chen J."/>
            <person name="Drula E."/>
            <person name="Henrissat B."/>
            <person name="Wiebenga A."/>
            <person name="Lubbers R.J."/>
            <person name="Gomes A.C."/>
            <person name="Makela M.R."/>
            <person name="Stajich J."/>
            <person name="Grigoriev I.V."/>
            <person name="Mortensen U.H."/>
            <person name="De Vries R.P."/>
            <person name="Baker S.E."/>
            <person name="Andersen M.R."/>
        </authorList>
    </citation>
    <scope>NUCLEOTIDE SEQUENCE [LARGE SCALE GENOMIC DNA]</scope>
    <source>
        <strain evidence="2 3">CBS 123904</strain>
    </source>
</reference>
<evidence type="ECO:0000313" key="2">
    <source>
        <dbReference type="EMBL" id="KAL2830688.1"/>
    </source>
</evidence>
<dbReference type="Proteomes" id="UP001610446">
    <property type="component" value="Unassembled WGS sequence"/>
</dbReference>
<gene>
    <name evidence="2" type="ORF">BJY01DRAFT_111669</name>
</gene>
<comment type="caution">
    <text evidence="2">The sequence shown here is derived from an EMBL/GenBank/DDBJ whole genome shotgun (WGS) entry which is preliminary data.</text>
</comment>
<accession>A0ABR4ISC9</accession>
<keyword evidence="1" id="KW-0812">Transmembrane</keyword>
<proteinExistence type="predicted"/>
<evidence type="ECO:0000313" key="3">
    <source>
        <dbReference type="Proteomes" id="UP001610446"/>
    </source>
</evidence>
<evidence type="ECO:0008006" key="4">
    <source>
        <dbReference type="Google" id="ProtNLM"/>
    </source>
</evidence>
<sequence>MTTYTRCLSLSLSHPGSETSRSDLFSSLLLTALSPVFVGSRSWLGGGANCERRRIISTMPHLYHCCSAPRLHFLQAFSDSNQLFTARRMRYRRVHQGVEASLSTCHTFLFVSRAARGRPHESTSFFMFRLMLCLFIFFALGPLPLCDGSPSMAVRMLPTRPISILLQGPERSEGTFFPLQALHLCRSNWRLSVYSMKIDLSLERSFWKCGAKVMMSFLSRMQIESV</sequence>
<keyword evidence="1" id="KW-0472">Membrane</keyword>
<protein>
    <recommendedName>
        <fullName evidence="4">Transmembrane protein</fullName>
    </recommendedName>
</protein>
<keyword evidence="1" id="KW-1133">Transmembrane helix</keyword>
<dbReference type="EMBL" id="JBFXLU010000299">
    <property type="protein sequence ID" value="KAL2830688.1"/>
    <property type="molecule type" value="Genomic_DNA"/>
</dbReference>
<feature type="transmembrane region" description="Helical" evidence="1">
    <location>
        <begin position="126"/>
        <end position="145"/>
    </location>
</feature>
<organism evidence="2 3">
    <name type="scientific">Aspergillus pseudoustus</name>
    <dbReference type="NCBI Taxonomy" id="1810923"/>
    <lineage>
        <taxon>Eukaryota</taxon>
        <taxon>Fungi</taxon>
        <taxon>Dikarya</taxon>
        <taxon>Ascomycota</taxon>
        <taxon>Pezizomycotina</taxon>
        <taxon>Eurotiomycetes</taxon>
        <taxon>Eurotiomycetidae</taxon>
        <taxon>Eurotiales</taxon>
        <taxon>Aspergillaceae</taxon>
        <taxon>Aspergillus</taxon>
        <taxon>Aspergillus subgen. Nidulantes</taxon>
    </lineage>
</organism>
<name>A0ABR4ISC9_9EURO</name>
<evidence type="ECO:0000256" key="1">
    <source>
        <dbReference type="SAM" id="Phobius"/>
    </source>
</evidence>